<name>A0A7C9IJH5_9BACT</name>
<evidence type="ECO:0000313" key="3">
    <source>
        <dbReference type="Proteomes" id="UP000482487"/>
    </source>
</evidence>
<protein>
    <submittedName>
        <fullName evidence="2">Uncharacterized protein</fullName>
    </submittedName>
</protein>
<dbReference type="Gene3D" id="3.60.21.10">
    <property type="match status" value="1"/>
</dbReference>
<proteinExistence type="predicted"/>
<evidence type="ECO:0000313" key="2">
    <source>
        <dbReference type="EMBL" id="MYL82225.1"/>
    </source>
</evidence>
<accession>A0A7C9IJH5</accession>
<reference evidence="2 3" key="1">
    <citation type="submission" date="2020-01" db="EMBL/GenBank/DDBJ databases">
        <title>Genome sequence of Desulfovibrio aerotolerans DSM 16695(T).</title>
        <authorList>
            <person name="Karnachuk O."/>
            <person name="Avakyan M."/>
            <person name="Mardanov A."/>
            <person name="Kadnikov V."/>
            <person name="Ravin N."/>
        </authorList>
    </citation>
    <scope>NUCLEOTIDE SEQUENCE [LARGE SCALE GENOMIC DNA]</scope>
    <source>
        <strain evidence="2 3">DSM 16695</strain>
    </source>
</reference>
<comment type="caution">
    <text evidence="2">The sequence shown here is derived from an EMBL/GenBank/DDBJ whole genome shotgun (WGS) entry which is preliminary data.</text>
</comment>
<dbReference type="RefSeq" id="WP_160958759.1">
    <property type="nucleotide sequence ID" value="NZ_WVUD01000003.1"/>
</dbReference>
<dbReference type="Proteomes" id="UP000482487">
    <property type="component" value="Unassembled WGS sequence"/>
</dbReference>
<keyword evidence="3" id="KW-1185">Reference proteome</keyword>
<sequence length="289" mass="30349">MATLRILFLVLALAAATAATAFAADPALTILYAGNTYGYYDPCPTCGPQKLGGLARRATAIAMLRQNAPTAGKVLAVAGPWEFLPEVSAAPPEPDKLPVVAKAHERLAYDAMALAPQEARLLAEHKSLPPKGAVVLEDAPVTRIVIVGGVAVGLLYFPMPKDISAVVPDKLMDATARAAAELRAKAALVVGISPWGALDEEAFINTRTGAVDVLLGSGGGSGFASRTSKDGRTLWTRAYIKGKTLNRLDLLALPGKPGFVWKIGENFTAKVDPLDENFPQDQAVDALLK</sequence>
<dbReference type="EMBL" id="WVUD01000003">
    <property type="protein sequence ID" value="MYL82225.1"/>
    <property type="molecule type" value="Genomic_DNA"/>
</dbReference>
<dbReference type="OrthoDB" id="5452986at2"/>
<evidence type="ECO:0000256" key="1">
    <source>
        <dbReference type="SAM" id="SignalP"/>
    </source>
</evidence>
<dbReference type="AlphaFoldDB" id="A0A7C9IJH5"/>
<gene>
    <name evidence="2" type="ORF">GTA51_03620</name>
</gene>
<feature type="signal peptide" evidence="1">
    <location>
        <begin position="1"/>
        <end position="23"/>
    </location>
</feature>
<keyword evidence="1" id="KW-0732">Signal</keyword>
<dbReference type="SUPFAM" id="SSF56300">
    <property type="entry name" value="Metallo-dependent phosphatases"/>
    <property type="match status" value="1"/>
</dbReference>
<dbReference type="InterPro" id="IPR029052">
    <property type="entry name" value="Metallo-depent_PP-like"/>
</dbReference>
<organism evidence="2 3">
    <name type="scientific">Solidesulfovibrio aerotolerans</name>
    <dbReference type="NCBI Taxonomy" id="295255"/>
    <lineage>
        <taxon>Bacteria</taxon>
        <taxon>Pseudomonadati</taxon>
        <taxon>Thermodesulfobacteriota</taxon>
        <taxon>Desulfovibrionia</taxon>
        <taxon>Desulfovibrionales</taxon>
        <taxon>Desulfovibrionaceae</taxon>
        <taxon>Solidesulfovibrio</taxon>
    </lineage>
</organism>
<feature type="chain" id="PRO_5028913592" evidence="1">
    <location>
        <begin position="24"/>
        <end position="289"/>
    </location>
</feature>